<dbReference type="EMBL" id="CAJGYO010000018">
    <property type="protein sequence ID" value="CAD6337683.1"/>
    <property type="molecule type" value="Genomic_DNA"/>
</dbReference>
<gene>
    <name evidence="2" type="ORF">NCGR_LOCUS61781</name>
</gene>
<dbReference type="InterPro" id="IPR000719">
    <property type="entry name" value="Prot_kinase_dom"/>
</dbReference>
<dbReference type="GO" id="GO:0005524">
    <property type="term" value="F:ATP binding"/>
    <property type="evidence" value="ECO:0007669"/>
    <property type="project" value="InterPro"/>
</dbReference>
<dbReference type="SUPFAM" id="SSF56112">
    <property type="entry name" value="Protein kinase-like (PK-like)"/>
    <property type="match status" value="1"/>
</dbReference>
<dbReference type="GO" id="GO:0004672">
    <property type="term" value="F:protein kinase activity"/>
    <property type="evidence" value="ECO:0007669"/>
    <property type="project" value="InterPro"/>
</dbReference>
<reference evidence="2" key="1">
    <citation type="submission" date="2020-10" db="EMBL/GenBank/DDBJ databases">
        <authorList>
            <person name="Han B."/>
            <person name="Lu T."/>
            <person name="Zhao Q."/>
            <person name="Huang X."/>
            <person name="Zhao Y."/>
        </authorList>
    </citation>
    <scope>NUCLEOTIDE SEQUENCE</scope>
</reference>
<dbReference type="Gene3D" id="3.30.200.20">
    <property type="entry name" value="Phosphorylase Kinase, domain 1"/>
    <property type="match status" value="1"/>
</dbReference>
<dbReference type="AlphaFoldDB" id="A0A811S5Z4"/>
<sequence>MSTPAAASSTITPGTSNPLDNIRIGRVDSYKEFGKIGVGAFDDAWKARHRHSGRKVAIKSVRASRESLLREVALLAACAGNSTVVEFQEVVRGMKADKLYLIIEYARAQPALHHGRTPNH</sequence>
<name>A0A811S5Z4_9POAL</name>
<evidence type="ECO:0000313" key="3">
    <source>
        <dbReference type="Proteomes" id="UP000604825"/>
    </source>
</evidence>
<organism evidence="2 3">
    <name type="scientific">Miscanthus lutarioriparius</name>
    <dbReference type="NCBI Taxonomy" id="422564"/>
    <lineage>
        <taxon>Eukaryota</taxon>
        <taxon>Viridiplantae</taxon>
        <taxon>Streptophyta</taxon>
        <taxon>Embryophyta</taxon>
        <taxon>Tracheophyta</taxon>
        <taxon>Spermatophyta</taxon>
        <taxon>Magnoliopsida</taxon>
        <taxon>Liliopsida</taxon>
        <taxon>Poales</taxon>
        <taxon>Poaceae</taxon>
        <taxon>PACMAD clade</taxon>
        <taxon>Panicoideae</taxon>
        <taxon>Andropogonodae</taxon>
        <taxon>Andropogoneae</taxon>
        <taxon>Saccharinae</taxon>
        <taxon>Miscanthus</taxon>
    </lineage>
</organism>
<keyword evidence="3" id="KW-1185">Reference proteome</keyword>
<accession>A0A811S5Z4</accession>
<dbReference type="PROSITE" id="PS50011">
    <property type="entry name" value="PROTEIN_KINASE_DOM"/>
    <property type="match status" value="1"/>
</dbReference>
<dbReference type="Proteomes" id="UP000604825">
    <property type="component" value="Unassembled WGS sequence"/>
</dbReference>
<feature type="domain" description="Protein kinase" evidence="1">
    <location>
        <begin position="30"/>
        <end position="120"/>
    </location>
</feature>
<dbReference type="OrthoDB" id="607479at2759"/>
<protein>
    <recommendedName>
        <fullName evidence="1">Protein kinase domain-containing protein</fullName>
    </recommendedName>
</protein>
<evidence type="ECO:0000259" key="1">
    <source>
        <dbReference type="PROSITE" id="PS50011"/>
    </source>
</evidence>
<comment type="caution">
    <text evidence="2">The sequence shown here is derived from an EMBL/GenBank/DDBJ whole genome shotgun (WGS) entry which is preliminary data.</text>
</comment>
<dbReference type="InterPro" id="IPR011009">
    <property type="entry name" value="Kinase-like_dom_sf"/>
</dbReference>
<dbReference type="Pfam" id="PF00069">
    <property type="entry name" value="Pkinase"/>
    <property type="match status" value="1"/>
</dbReference>
<evidence type="ECO:0000313" key="2">
    <source>
        <dbReference type="EMBL" id="CAD6337683.1"/>
    </source>
</evidence>
<proteinExistence type="predicted"/>